<dbReference type="AlphaFoldDB" id="A0A8J9YKQ6"/>
<feature type="region of interest" description="Disordered" evidence="1">
    <location>
        <begin position="1"/>
        <end position="44"/>
    </location>
</feature>
<proteinExistence type="predicted"/>
<name>A0A8J9YKQ6_9NEOP</name>
<protein>
    <submittedName>
        <fullName evidence="2">Uncharacterized protein</fullName>
    </submittedName>
</protein>
<accession>A0A8J9YKQ6</accession>
<feature type="compositionally biased region" description="Polar residues" evidence="1">
    <location>
        <begin position="29"/>
        <end position="42"/>
    </location>
</feature>
<reference evidence="2" key="1">
    <citation type="submission" date="2021-12" db="EMBL/GenBank/DDBJ databases">
        <authorList>
            <person name="Martin H S."/>
        </authorList>
    </citation>
    <scope>NUCLEOTIDE SEQUENCE</scope>
</reference>
<feature type="compositionally biased region" description="Basic and acidic residues" evidence="1">
    <location>
        <begin position="17"/>
        <end position="28"/>
    </location>
</feature>
<keyword evidence="3" id="KW-1185">Reference proteome</keyword>
<dbReference type="Proteomes" id="UP000838878">
    <property type="component" value="Chromosome 8"/>
</dbReference>
<evidence type="ECO:0000313" key="2">
    <source>
        <dbReference type="EMBL" id="CAH0730275.1"/>
    </source>
</evidence>
<evidence type="ECO:0000256" key="1">
    <source>
        <dbReference type="SAM" id="MobiDB-lite"/>
    </source>
</evidence>
<feature type="non-terminal residue" evidence="2">
    <location>
        <position position="95"/>
    </location>
</feature>
<organism evidence="2 3">
    <name type="scientific">Brenthis ino</name>
    <name type="common">lesser marbled fritillary</name>
    <dbReference type="NCBI Taxonomy" id="405034"/>
    <lineage>
        <taxon>Eukaryota</taxon>
        <taxon>Metazoa</taxon>
        <taxon>Ecdysozoa</taxon>
        <taxon>Arthropoda</taxon>
        <taxon>Hexapoda</taxon>
        <taxon>Insecta</taxon>
        <taxon>Pterygota</taxon>
        <taxon>Neoptera</taxon>
        <taxon>Endopterygota</taxon>
        <taxon>Lepidoptera</taxon>
        <taxon>Glossata</taxon>
        <taxon>Ditrysia</taxon>
        <taxon>Papilionoidea</taxon>
        <taxon>Nymphalidae</taxon>
        <taxon>Heliconiinae</taxon>
        <taxon>Argynnini</taxon>
        <taxon>Brenthis</taxon>
    </lineage>
</organism>
<dbReference type="EMBL" id="OV170228">
    <property type="protein sequence ID" value="CAH0730275.1"/>
    <property type="molecule type" value="Genomic_DNA"/>
</dbReference>
<dbReference type="OrthoDB" id="3066195at2759"/>
<evidence type="ECO:0000313" key="3">
    <source>
        <dbReference type="Proteomes" id="UP000838878"/>
    </source>
</evidence>
<sequence>MPASLERNADTSTAKGLLKEKNDNDNDTWKSWTPKNLNTPVSSKLKVTRKNEEDCLKRRRPKIDCSSDELNAVFFPDVIFLPMVLASLDQVVKGI</sequence>
<gene>
    <name evidence="2" type="ORF">BINO364_LOCUS15272</name>
</gene>